<evidence type="ECO:0000313" key="1">
    <source>
        <dbReference type="EMBL" id="GME81164.1"/>
    </source>
</evidence>
<dbReference type="Proteomes" id="UP001165064">
    <property type="component" value="Unassembled WGS sequence"/>
</dbReference>
<accession>A0ACB5T465</accession>
<reference evidence="1" key="1">
    <citation type="submission" date="2023-04" db="EMBL/GenBank/DDBJ databases">
        <title>Ambrosiozyma monospora NBRC 10751.</title>
        <authorList>
            <person name="Ichikawa N."/>
            <person name="Sato H."/>
            <person name="Tonouchi N."/>
        </authorList>
    </citation>
    <scope>NUCLEOTIDE SEQUENCE</scope>
    <source>
        <strain evidence="1">NBRC 10751</strain>
    </source>
</reference>
<dbReference type="EMBL" id="BSXS01003373">
    <property type="protein sequence ID" value="GME81164.1"/>
    <property type="molecule type" value="Genomic_DNA"/>
</dbReference>
<proteinExistence type="predicted"/>
<comment type="caution">
    <text evidence="1">The sequence shown here is derived from an EMBL/GenBank/DDBJ whole genome shotgun (WGS) entry which is preliminary data.</text>
</comment>
<organism evidence="1 2">
    <name type="scientific">Ambrosiozyma monospora</name>
    <name type="common">Yeast</name>
    <name type="synonym">Endomycopsis monosporus</name>
    <dbReference type="NCBI Taxonomy" id="43982"/>
    <lineage>
        <taxon>Eukaryota</taxon>
        <taxon>Fungi</taxon>
        <taxon>Dikarya</taxon>
        <taxon>Ascomycota</taxon>
        <taxon>Saccharomycotina</taxon>
        <taxon>Pichiomycetes</taxon>
        <taxon>Pichiales</taxon>
        <taxon>Pichiaceae</taxon>
        <taxon>Ambrosiozyma</taxon>
    </lineage>
</organism>
<name>A0ACB5T465_AMBMO</name>
<gene>
    <name evidence="1" type="ORF">Amon02_000478900</name>
</gene>
<protein>
    <submittedName>
        <fullName evidence="1">Unnamed protein product</fullName>
    </submittedName>
</protein>
<keyword evidence="2" id="KW-1185">Reference proteome</keyword>
<sequence length="80" mass="8950">MDGQLSSKIVGGDSNKTFTSQLSKVRVERIIVVGYDKLPKSVKVEQDGENWEAEVLRNGTETVIRNPSVVINKDWVISFN</sequence>
<evidence type="ECO:0000313" key="2">
    <source>
        <dbReference type="Proteomes" id="UP001165064"/>
    </source>
</evidence>